<evidence type="ECO:0000256" key="3">
    <source>
        <dbReference type="ARBA" id="ARBA00022553"/>
    </source>
</evidence>
<dbReference type="Gene3D" id="3.30.559.10">
    <property type="entry name" value="Chloramphenicol acetyltransferase-like domain"/>
    <property type="match status" value="1"/>
</dbReference>
<dbReference type="InterPro" id="IPR000873">
    <property type="entry name" value="AMP-dep_synth/lig_dom"/>
</dbReference>
<proteinExistence type="predicted"/>
<evidence type="ECO:0000256" key="2">
    <source>
        <dbReference type="ARBA" id="ARBA00022450"/>
    </source>
</evidence>
<sequence length="1113" mass="118589">MEHVRISVPQSGIWFNEQLSDLGAVHHMPFAVRFAGPVDIPALGRACARVVERHPLLRAAIRQTDGVPYLVEGLPVRVELGSDPEQEILRPFDLEKGPLARMTLLDDGRLLVVVHHLAFDGQSTDVFVADLAACYRAEVEGFAPELPELGPGEDPDREAARIAAGAPAARAYWSERWAEPDEVVLPGFDRSDQEVQAGDAVEFRLPESALADAAERLGVTRFELIVASVHALLRRYGNERPATALDLGVRPAEALGRIGMYVNELPFASKPSPDVSFAEFARSVRAGLRELYRVREVPLGRAVPGLRPGVSLAPVSLTYRRRIAPPSGTSVDWVVFNRTARNALRIHLVDGPDGLGVMFQFAPRSIARADVERIAAHWQAILAQVTKNPDIAVRELTVADGPVVAGADIAYPQVSVLDLLREQITSTPDAVAVISGETRLTYAELDRLAERLAEQLKLAGAKTGDLVALSAGRSERLMTGVLACWKAGTAYLPLDPAYPTERLNYILTDSGAKILLADPGTHMPGVTVVPFADPHTDHPPTTTVSLSDHAAAVSLDEAGVDRVGSGADFAVAVSLDEAGVDRVGSGADFAVTASFANQGAYHSAADAASFAAPGADLVAAVSFPDPGTDQVASISDSGGDFAAGVSFAGPGIDRGAEEVEAFAGSGSDPVGASVVSRAKSDSAGGELAYVIYTSGSTGRPKGVEIEHRALANLLLAMRDELRAEAGNLWLAVTSLSFDISVLELWLPLITGGSVVIAAESDTADGAALTKLAERHRISHLQATPSTWRLLSDAGFAFEGTALTGGEALPLPLAGRLRARVGRLLNMYGPTETTIWSTLADIPLDPDRVSIGRPLANTQLLILDDNLDPVPYGVPGELYIAGAGLARGYLNRPELTAERFLTRSVRMYRTGDRVRLRGDELEFLGRTDNQIKLRGHRIELGEIEACLLAHAKEAAVAVQDEQLIAYTVGGAPDLRRHLGRQLPAYMVPAAFVELDALPLTPNGKLDRAALPRYDEPAADVQAGESPLEAVAEIWANVFGLDGIDPEESLFDLGGHSLTITQIAARIRDRFNVDVPFYAFFDTPTIAGIAAVVSGLERSASHTLLSAGPVRPVLR</sequence>
<dbReference type="Gene3D" id="3.30.300.30">
    <property type="match status" value="1"/>
</dbReference>
<gene>
    <name evidence="5" type="ORF">Aple_094110</name>
</gene>
<dbReference type="PROSITE" id="PS50075">
    <property type="entry name" value="CARRIER"/>
    <property type="match status" value="1"/>
</dbReference>
<dbReference type="OrthoDB" id="2472181at2"/>
<evidence type="ECO:0000313" key="5">
    <source>
        <dbReference type="EMBL" id="GES26512.1"/>
    </source>
</evidence>
<keyword evidence="3" id="KW-0597">Phosphoprotein</keyword>
<dbReference type="RefSeq" id="WP_155351224.1">
    <property type="nucleotide sequence ID" value="NZ_BAAAHM010000002.1"/>
</dbReference>
<dbReference type="NCBIfam" id="TIGR01733">
    <property type="entry name" value="AA-adenyl-dom"/>
    <property type="match status" value="1"/>
</dbReference>
<dbReference type="CDD" id="cd05930">
    <property type="entry name" value="A_NRPS"/>
    <property type="match status" value="1"/>
</dbReference>
<dbReference type="InterPro" id="IPR010071">
    <property type="entry name" value="AA_adenyl_dom"/>
</dbReference>
<dbReference type="SUPFAM" id="SSF56801">
    <property type="entry name" value="Acetyl-CoA synthetase-like"/>
    <property type="match status" value="1"/>
</dbReference>
<dbReference type="GO" id="GO:0008610">
    <property type="term" value="P:lipid biosynthetic process"/>
    <property type="evidence" value="ECO:0007669"/>
    <property type="project" value="UniProtKB-ARBA"/>
</dbReference>
<dbReference type="GO" id="GO:0005829">
    <property type="term" value="C:cytosol"/>
    <property type="evidence" value="ECO:0007669"/>
    <property type="project" value="TreeGrafter"/>
</dbReference>
<dbReference type="GO" id="GO:0047527">
    <property type="term" value="F:2,3-dihydroxybenzoate-serine ligase activity"/>
    <property type="evidence" value="ECO:0007669"/>
    <property type="project" value="TreeGrafter"/>
</dbReference>
<dbReference type="SMART" id="SM00823">
    <property type="entry name" value="PKS_PP"/>
    <property type="match status" value="1"/>
</dbReference>
<dbReference type="EMBL" id="BLAF01000089">
    <property type="protein sequence ID" value="GES26512.1"/>
    <property type="molecule type" value="Genomic_DNA"/>
</dbReference>
<dbReference type="AlphaFoldDB" id="A0A5M3XZM4"/>
<keyword evidence="6" id="KW-1185">Reference proteome</keyword>
<keyword evidence="2" id="KW-0596">Phosphopantetheine</keyword>
<dbReference type="Gene3D" id="1.10.1200.10">
    <property type="entry name" value="ACP-like"/>
    <property type="match status" value="1"/>
</dbReference>
<accession>A0A5M3XZM4</accession>
<dbReference type="SUPFAM" id="SSF47336">
    <property type="entry name" value="ACP-like"/>
    <property type="match status" value="1"/>
</dbReference>
<dbReference type="InterPro" id="IPR006162">
    <property type="entry name" value="Ppantetheine_attach_site"/>
</dbReference>
<dbReference type="InterPro" id="IPR036736">
    <property type="entry name" value="ACP-like_sf"/>
</dbReference>
<dbReference type="InterPro" id="IPR025110">
    <property type="entry name" value="AMP-bd_C"/>
</dbReference>
<comment type="caution">
    <text evidence="5">The sequence shown here is derived from an EMBL/GenBank/DDBJ whole genome shotgun (WGS) entry which is preliminary data.</text>
</comment>
<dbReference type="Gene3D" id="3.30.559.30">
    <property type="entry name" value="Nonribosomal peptide synthetase, condensation domain"/>
    <property type="match status" value="1"/>
</dbReference>
<feature type="domain" description="Carrier" evidence="4">
    <location>
        <begin position="1020"/>
        <end position="1095"/>
    </location>
</feature>
<dbReference type="Pfam" id="PF00550">
    <property type="entry name" value="PP-binding"/>
    <property type="match status" value="1"/>
</dbReference>
<name>A0A5M3XZM4_9ACTN</name>
<dbReference type="Proteomes" id="UP000377595">
    <property type="component" value="Unassembled WGS sequence"/>
</dbReference>
<dbReference type="GO" id="GO:0009239">
    <property type="term" value="P:enterobactin biosynthetic process"/>
    <property type="evidence" value="ECO:0007669"/>
    <property type="project" value="TreeGrafter"/>
</dbReference>
<evidence type="ECO:0000259" key="4">
    <source>
        <dbReference type="PROSITE" id="PS50075"/>
    </source>
</evidence>
<dbReference type="PANTHER" id="PTHR45527">
    <property type="entry name" value="NONRIBOSOMAL PEPTIDE SYNTHETASE"/>
    <property type="match status" value="1"/>
</dbReference>
<protein>
    <recommendedName>
        <fullName evidence="4">Carrier domain-containing protein</fullName>
    </recommendedName>
</protein>
<dbReference type="Pfam" id="PF13193">
    <property type="entry name" value="AMP-binding_C"/>
    <property type="match status" value="1"/>
</dbReference>
<dbReference type="SUPFAM" id="SSF52777">
    <property type="entry name" value="CoA-dependent acyltransferases"/>
    <property type="match status" value="2"/>
</dbReference>
<dbReference type="InterPro" id="IPR020806">
    <property type="entry name" value="PKS_PP-bd"/>
</dbReference>
<dbReference type="PANTHER" id="PTHR45527:SF1">
    <property type="entry name" value="FATTY ACID SYNTHASE"/>
    <property type="match status" value="1"/>
</dbReference>
<comment type="cofactor">
    <cofactor evidence="1">
        <name>pantetheine 4'-phosphate</name>
        <dbReference type="ChEBI" id="CHEBI:47942"/>
    </cofactor>
</comment>
<dbReference type="InterPro" id="IPR001242">
    <property type="entry name" value="Condensation_dom"/>
</dbReference>
<dbReference type="InterPro" id="IPR042099">
    <property type="entry name" value="ANL_N_sf"/>
</dbReference>
<dbReference type="InterPro" id="IPR009081">
    <property type="entry name" value="PP-bd_ACP"/>
</dbReference>
<dbReference type="InterPro" id="IPR023213">
    <property type="entry name" value="CAT-like_dom_sf"/>
</dbReference>
<dbReference type="GO" id="GO:0031177">
    <property type="term" value="F:phosphopantetheine binding"/>
    <property type="evidence" value="ECO:0007669"/>
    <property type="project" value="InterPro"/>
</dbReference>
<dbReference type="InterPro" id="IPR020845">
    <property type="entry name" value="AMP-binding_CS"/>
</dbReference>
<dbReference type="Pfam" id="PF00668">
    <property type="entry name" value="Condensation"/>
    <property type="match status" value="1"/>
</dbReference>
<evidence type="ECO:0000313" key="6">
    <source>
        <dbReference type="Proteomes" id="UP000377595"/>
    </source>
</evidence>
<dbReference type="PROSITE" id="PS00012">
    <property type="entry name" value="PHOSPHOPANTETHEINE"/>
    <property type="match status" value="1"/>
</dbReference>
<reference evidence="5 6" key="1">
    <citation type="submission" date="2019-10" db="EMBL/GenBank/DDBJ databases">
        <title>Whole genome shotgun sequence of Acrocarpospora pleiomorpha NBRC 16267.</title>
        <authorList>
            <person name="Ichikawa N."/>
            <person name="Kimura A."/>
            <person name="Kitahashi Y."/>
            <person name="Komaki H."/>
            <person name="Oguchi A."/>
        </authorList>
    </citation>
    <scope>NUCLEOTIDE SEQUENCE [LARGE SCALE GENOMIC DNA]</scope>
    <source>
        <strain evidence="5 6">NBRC 16267</strain>
    </source>
</reference>
<dbReference type="InterPro" id="IPR045851">
    <property type="entry name" value="AMP-bd_C_sf"/>
</dbReference>
<dbReference type="PROSITE" id="PS00455">
    <property type="entry name" value="AMP_BINDING"/>
    <property type="match status" value="1"/>
</dbReference>
<dbReference type="Pfam" id="PF00501">
    <property type="entry name" value="AMP-binding"/>
    <property type="match status" value="1"/>
</dbReference>
<evidence type="ECO:0000256" key="1">
    <source>
        <dbReference type="ARBA" id="ARBA00001957"/>
    </source>
</evidence>
<organism evidence="5 6">
    <name type="scientific">Acrocarpospora pleiomorpha</name>
    <dbReference type="NCBI Taxonomy" id="90975"/>
    <lineage>
        <taxon>Bacteria</taxon>
        <taxon>Bacillati</taxon>
        <taxon>Actinomycetota</taxon>
        <taxon>Actinomycetes</taxon>
        <taxon>Streptosporangiales</taxon>
        <taxon>Streptosporangiaceae</taxon>
        <taxon>Acrocarpospora</taxon>
    </lineage>
</organism>
<dbReference type="GO" id="GO:0009366">
    <property type="term" value="C:enterobactin synthetase complex"/>
    <property type="evidence" value="ECO:0007669"/>
    <property type="project" value="TreeGrafter"/>
</dbReference>
<dbReference type="Gene3D" id="3.40.50.12780">
    <property type="entry name" value="N-terminal domain of ligase-like"/>
    <property type="match status" value="2"/>
</dbReference>
<dbReference type="GO" id="GO:0043041">
    <property type="term" value="P:amino acid activation for nonribosomal peptide biosynthetic process"/>
    <property type="evidence" value="ECO:0007669"/>
    <property type="project" value="TreeGrafter"/>
</dbReference>